<dbReference type="GO" id="GO:0042162">
    <property type="term" value="F:telomeric DNA binding"/>
    <property type="evidence" value="ECO:0007669"/>
    <property type="project" value="TreeGrafter"/>
</dbReference>
<keyword evidence="1" id="KW-0460">Magnesium</keyword>
<dbReference type="EMBL" id="KN832873">
    <property type="protein sequence ID" value="KIN03875.1"/>
    <property type="molecule type" value="Genomic_DNA"/>
</dbReference>
<dbReference type="GO" id="GO:0046872">
    <property type="term" value="F:metal ion binding"/>
    <property type="evidence" value="ECO:0007669"/>
    <property type="project" value="UniProtKB-KW"/>
</dbReference>
<dbReference type="GO" id="GO:0007004">
    <property type="term" value="P:telomere maintenance via telomerase"/>
    <property type="evidence" value="ECO:0007669"/>
    <property type="project" value="TreeGrafter"/>
</dbReference>
<dbReference type="STRING" id="913774.A0A0C3HLG6"/>
<organism evidence="3 4">
    <name type="scientific">Oidiodendron maius (strain Zn)</name>
    <dbReference type="NCBI Taxonomy" id="913774"/>
    <lineage>
        <taxon>Eukaryota</taxon>
        <taxon>Fungi</taxon>
        <taxon>Dikarya</taxon>
        <taxon>Ascomycota</taxon>
        <taxon>Pezizomycotina</taxon>
        <taxon>Leotiomycetes</taxon>
        <taxon>Leotiomycetes incertae sedis</taxon>
        <taxon>Myxotrichaceae</taxon>
        <taxon>Oidiodendron</taxon>
    </lineage>
</organism>
<dbReference type="OrthoDB" id="289721at2759"/>
<evidence type="ECO:0000256" key="1">
    <source>
        <dbReference type="RuleBase" id="RU365061"/>
    </source>
</evidence>
<dbReference type="GO" id="GO:0003720">
    <property type="term" value="F:telomerase activity"/>
    <property type="evidence" value="ECO:0007669"/>
    <property type="project" value="InterPro"/>
</dbReference>
<reference evidence="3 4" key="1">
    <citation type="submission" date="2014-04" db="EMBL/GenBank/DDBJ databases">
        <authorList>
            <consortium name="DOE Joint Genome Institute"/>
            <person name="Kuo A."/>
            <person name="Martino E."/>
            <person name="Perotto S."/>
            <person name="Kohler A."/>
            <person name="Nagy L.G."/>
            <person name="Floudas D."/>
            <person name="Copeland A."/>
            <person name="Barry K.W."/>
            <person name="Cichocki N."/>
            <person name="Veneault-Fourrey C."/>
            <person name="LaButti K."/>
            <person name="Lindquist E.A."/>
            <person name="Lipzen A."/>
            <person name="Lundell T."/>
            <person name="Morin E."/>
            <person name="Murat C."/>
            <person name="Sun H."/>
            <person name="Tunlid A."/>
            <person name="Henrissat B."/>
            <person name="Grigoriev I.V."/>
            <person name="Hibbett D.S."/>
            <person name="Martin F."/>
            <person name="Nordberg H.P."/>
            <person name="Cantor M.N."/>
            <person name="Hua S.X."/>
        </authorList>
    </citation>
    <scope>NUCLEOTIDE SEQUENCE [LARGE SCALE GENOMIC DNA]</scope>
    <source>
        <strain evidence="3 4">Zn</strain>
    </source>
</reference>
<dbReference type="InterPro" id="IPR003545">
    <property type="entry name" value="Telomerase_RT"/>
</dbReference>
<keyword evidence="1" id="KW-0548">Nucleotidyltransferase</keyword>
<proteinExistence type="inferred from homology"/>
<dbReference type="InterPro" id="IPR049139">
    <property type="entry name" value="TERT_C"/>
</dbReference>
<gene>
    <name evidence="3" type="ORF">OIDMADRAFT_18074</name>
</gene>
<reference evidence="4" key="2">
    <citation type="submission" date="2015-01" db="EMBL/GenBank/DDBJ databases">
        <title>Evolutionary Origins and Diversification of the Mycorrhizal Mutualists.</title>
        <authorList>
            <consortium name="DOE Joint Genome Institute"/>
            <consortium name="Mycorrhizal Genomics Consortium"/>
            <person name="Kohler A."/>
            <person name="Kuo A."/>
            <person name="Nagy L.G."/>
            <person name="Floudas D."/>
            <person name="Copeland A."/>
            <person name="Barry K.W."/>
            <person name="Cichocki N."/>
            <person name="Veneault-Fourrey C."/>
            <person name="LaButti K."/>
            <person name="Lindquist E.A."/>
            <person name="Lipzen A."/>
            <person name="Lundell T."/>
            <person name="Morin E."/>
            <person name="Murat C."/>
            <person name="Riley R."/>
            <person name="Ohm R."/>
            <person name="Sun H."/>
            <person name="Tunlid A."/>
            <person name="Henrissat B."/>
            <person name="Grigoriev I.V."/>
            <person name="Hibbett D.S."/>
            <person name="Martin F."/>
        </authorList>
    </citation>
    <scope>NUCLEOTIDE SEQUENCE [LARGE SCALE GENOMIC DNA]</scope>
    <source>
        <strain evidence="4">Zn</strain>
    </source>
</reference>
<sequence>MDSLTVEYSKMPGRFFHRKVLNMFKIQSHSMFFDMSLNLRSTVLLNIYTAFAETATKMWSYARSLPVAKQPTRKLVIKTIRDVVDLAFILLRSKSRKKKSQGFKCAVSKIQVEWLAITAFKHILGRRQSRYREVLAWLDTRANWIEGEESKMMEQMRKLLRAEVHRVDNA</sequence>
<feature type="domain" description="Telomerase reverse transcriptase C-terminal extension" evidence="2">
    <location>
        <begin position="16"/>
        <end position="137"/>
    </location>
</feature>
<dbReference type="PANTHER" id="PTHR12066">
    <property type="entry name" value="TELOMERASE REVERSE TRANSCRIPTASE"/>
    <property type="match status" value="1"/>
</dbReference>
<evidence type="ECO:0000313" key="4">
    <source>
        <dbReference type="Proteomes" id="UP000054321"/>
    </source>
</evidence>
<keyword evidence="1" id="KW-0479">Metal-binding</keyword>
<dbReference type="PANTHER" id="PTHR12066:SF0">
    <property type="entry name" value="TELOMERASE REVERSE TRANSCRIPTASE"/>
    <property type="match status" value="1"/>
</dbReference>
<dbReference type="Proteomes" id="UP000054321">
    <property type="component" value="Unassembled WGS sequence"/>
</dbReference>
<protein>
    <recommendedName>
        <fullName evidence="1">Telomerase reverse transcriptase</fullName>
        <ecNumber evidence="1">2.7.7.49</ecNumber>
    </recommendedName>
    <alternativeName>
        <fullName evidence="1">Telomerase catalytic subunit</fullName>
    </alternativeName>
</protein>
<name>A0A0C3HLG6_OIDMZ</name>
<dbReference type="GO" id="GO:0000781">
    <property type="term" value="C:chromosome, telomeric region"/>
    <property type="evidence" value="ECO:0007669"/>
    <property type="project" value="UniProtKB-SubCell"/>
</dbReference>
<evidence type="ECO:0000313" key="3">
    <source>
        <dbReference type="EMBL" id="KIN03875.1"/>
    </source>
</evidence>
<keyword evidence="1" id="KW-0539">Nucleus</keyword>
<dbReference type="Pfam" id="PF21399">
    <property type="entry name" value="TERT_C"/>
    <property type="match status" value="1"/>
</dbReference>
<keyword evidence="4" id="KW-1185">Reference proteome</keyword>
<dbReference type="EC" id="2.7.7.49" evidence="1"/>
<comment type="subcellular location">
    <subcellularLocation>
        <location evidence="1">Nucleus</location>
    </subcellularLocation>
    <subcellularLocation>
        <location evidence="1">Chromosome</location>
        <location evidence="1">Telomere</location>
    </subcellularLocation>
</comment>
<dbReference type="InParanoid" id="A0A0C3HLG6"/>
<accession>A0A0C3HLG6</accession>
<dbReference type="GO" id="GO:0000333">
    <property type="term" value="C:telomerase catalytic core complex"/>
    <property type="evidence" value="ECO:0007669"/>
    <property type="project" value="TreeGrafter"/>
</dbReference>
<evidence type="ECO:0000259" key="2">
    <source>
        <dbReference type="Pfam" id="PF21399"/>
    </source>
</evidence>
<dbReference type="HOGENOM" id="CLU_133958_0_0_1"/>
<keyword evidence="1" id="KW-0779">Telomere</keyword>
<dbReference type="Gene3D" id="1.10.357.90">
    <property type="match status" value="1"/>
</dbReference>
<keyword evidence="1" id="KW-0158">Chromosome</keyword>
<keyword evidence="1" id="KW-0808">Transferase</keyword>
<comment type="function">
    <text evidence="1">Telomerase is a ribonucleoprotein enzyme essential for the replication of chromosome termini in most eukaryotes. It elongates telomeres. It is a reverse transcriptase that adds simple sequence repeats to chromosome ends by copying a template sequence within the RNA component of the enzyme.</text>
</comment>
<keyword evidence="1" id="KW-0695">RNA-directed DNA polymerase</keyword>
<dbReference type="AlphaFoldDB" id="A0A0C3HLG6"/>
<comment type="similarity">
    <text evidence="1">Belongs to the reverse transcriptase family. Telomerase subfamily.</text>
</comment>
<comment type="catalytic activity">
    <reaction evidence="1">
        <text>DNA(n) + a 2'-deoxyribonucleoside 5'-triphosphate = DNA(n+1) + diphosphate</text>
        <dbReference type="Rhea" id="RHEA:22508"/>
        <dbReference type="Rhea" id="RHEA-COMP:17339"/>
        <dbReference type="Rhea" id="RHEA-COMP:17340"/>
        <dbReference type="ChEBI" id="CHEBI:33019"/>
        <dbReference type="ChEBI" id="CHEBI:61560"/>
        <dbReference type="ChEBI" id="CHEBI:173112"/>
        <dbReference type="EC" id="2.7.7.49"/>
    </reaction>
</comment>
<dbReference type="GO" id="GO:0070034">
    <property type="term" value="F:telomerase RNA binding"/>
    <property type="evidence" value="ECO:0007669"/>
    <property type="project" value="TreeGrafter"/>
</dbReference>